<keyword evidence="1" id="KW-1133">Transmembrane helix</keyword>
<feature type="transmembrane region" description="Helical" evidence="1">
    <location>
        <begin position="47"/>
        <end position="64"/>
    </location>
</feature>
<keyword evidence="1" id="KW-0472">Membrane</keyword>
<organism evidence="5">
    <name type="scientific">Arcobacter sp. AZ-2023</name>
    <dbReference type="NCBI Taxonomy" id="3074453"/>
    <lineage>
        <taxon>Bacteria</taxon>
        <taxon>Pseudomonadati</taxon>
        <taxon>Campylobacterota</taxon>
        <taxon>Epsilonproteobacteria</taxon>
        <taxon>Campylobacterales</taxon>
        <taxon>Arcobacteraceae</taxon>
        <taxon>Arcobacter</taxon>
    </lineage>
</organism>
<feature type="transmembrane region" description="Helical" evidence="1">
    <location>
        <begin position="7"/>
        <end position="27"/>
    </location>
</feature>
<proteinExistence type="predicted"/>
<dbReference type="EMBL" id="CP134845">
    <property type="protein sequence ID" value="WNL14977.1"/>
    <property type="molecule type" value="Genomic_DNA"/>
</dbReference>
<keyword evidence="1" id="KW-0812">Transmembrane</keyword>
<protein>
    <submittedName>
        <fullName evidence="5">Uncharacterized protein</fullName>
    </submittedName>
</protein>
<name>A0AA96D666_9BACT</name>
<reference evidence="2" key="2">
    <citation type="submission" date="2023-09" db="EMBL/GenBank/DDBJ databases">
        <title>Characterization of Arcobacter Isolates from Retail Chicken Sold in Supermarkets in Tbilisi, Georgia.</title>
        <authorList>
            <person name="Matthias R."/>
            <person name="Zautner A.E."/>
        </authorList>
    </citation>
    <scope>NUCLEOTIDE SEQUENCE</scope>
    <source>
        <strain evidence="3">LEO 108</strain>
        <strain evidence="2">LEO 109</strain>
    </source>
</reference>
<evidence type="ECO:0000313" key="7">
    <source>
        <dbReference type="EMBL" id="WNL26549.1"/>
    </source>
</evidence>
<gene>
    <name evidence="3" type="ORF">RJG51_02000</name>
    <name evidence="2" type="ORF">RJG52_06255</name>
    <name evidence="4" type="ORF">RJG53_00055</name>
    <name evidence="6" type="ORF">RJG55_06260</name>
    <name evidence="5" type="ORF">RJG56_11115</name>
    <name evidence="7" type="ORF">RJG57_05110</name>
</gene>
<dbReference type="AlphaFoldDB" id="A0AA96D666"/>
<dbReference type="EMBL" id="CP134849">
    <property type="protein sequence ID" value="WNL19140.1"/>
    <property type="molecule type" value="Genomic_DNA"/>
</dbReference>
<evidence type="ECO:0000313" key="4">
    <source>
        <dbReference type="EMBL" id="WNL19140.1"/>
    </source>
</evidence>
<dbReference type="EMBL" id="CP134852">
    <property type="protein sequence ID" value="WNL26549.1"/>
    <property type="molecule type" value="Genomic_DNA"/>
</dbReference>
<reference evidence="5" key="1">
    <citation type="submission" date="2023-09" db="EMBL/GenBank/DDBJ databases">
        <title>Arcobacter tbilisiensis sp. nov. isolated from chicken meat in Tbilisi, Georgia.</title>
        <authorList>
            <person name="Matthias R."/>
            <person name="Zautner A.E."/>
        </authorList>
    </citation>
    <scope>NUCLEOTIDE SEQUENCE</scope>
    <source>
        <strain evidence="7">LEO 70</strain>
        <strain evidence="6">LEO 74</strain>
        <strain evidence="5">LEO 79</strain>
        <strain evidence="4">LEO 99</strain>
    </source>
</reference>
<dbReference type="EMBL" id="CP134851">
    <property type="protein sequence ID" value="WNL22561.1"/>
    <property type="molecule type" value="Genomic_DNA"/>
</dbReference>
<evidence type="ECO:0000313" key="2">
    <source>
        <dbReference type="EMBL" id="WNL11536.1"/>
    </source>
</evidence>
<sequence length="249" mass="29736">MKKWFKKYWILFVDIFIPIVAIFFTLLVEGKLSEHITYTKEHPLNSILIMVLISLLLAGLKIYYEYKKENLQDELESLGEENQFLKGLISEFKYQISKPLEDKLYEVFRDLKFDGHYRITVYTHTSGRFFSIGRYSENPNYKKFGRIAIRDKNELIFRAWENGELTETVQPNQKLNMKSVKISIKYLYEKNEISPKKDRFGIVVFETTKNKENKIKNGNLDNAVEKIQNFFDEQWHIKQNLNFAMQEDL</sequence>
<evidence type="ECO:0000256" key="1">
    <source>
        <dbReference type="SAM" id="Phobius"/>
    </source>
</evidence>
<evidence type="ECO:0000313" key="5">
    <source>
        <dbReference type="EMBL" id="WNL21279.1"/>
    </source>
</evidence>
<dbReference type="EMBL" id="CP134850">
    <property type="protein sequence ID" value="WNL21279.1"/>
    <property type="molecule type" value="Genomic_DNA"/>
</dbReference>
<dbReference type="EMBL" id="CP134844">
    <property type="protein sequence ID" value="WNL11536.1"/>
    <property type="molecule type" value="Genomic_DNA"/>
</dbReference>
<evidence type="ECO:0000313" key="6">
    <source>
        <dbReference type="EMBL" id="WNL22561.1"/>
    </source>
</evidence>
<accession>A0AA96D666</accession>
<evidence type="ECO:0000313" key="3">
    <source>
        <dbReference type="EMBL" id="WNL14977.1"/>
    </source>
</evidence>